<feature type="domain" description="Dehydrogenase E1 component" evidence="10">
    <location>
        <begin position="167"/>
        <end position="463"/>
    </location>
</feature>
<dbReference type="PANTHER" id="PTHR43380:SF1">
    <property type="entry name" value="2-OXOISOVALERATE DEHYDROGENASE SUBUNIT ALPHA, MITOCHONDRIAL"/>
    <property type="match status" value="1"/>
</dbReference>
<keyword evidence="7 9" id="KW-0560">Oxidoreductase</keyword>
<dbReference type="EMBL" id="RCMI01000385">
    <property type="protein sequence ID" value="KAG2913732.1"/>
    <property type="molecule type" value="Genomic_DNA"/>
</dbReference>
<evidence type="ECO:0000256" key="8">
    <source>
        <dbReference type="ARBA" id="ARBA00023128"/>
    </source>
</evidence>
<dbReference type="SUPFAM" id="SSF52518">
    <property type="entry name" value="Thiamin diphosphate-binding fold (THDP-binding)"/>
    <property type="match status" value="1"/>
</dbReference>
<dbReference type="InterPro" id="IPR001017">
    <property type="entry name" value="DH_E1"/>
</dbReference>
<comment type="function">
    <text evidence="9">The branched-chain alpha-keto dehydrogenase complex catalyzes the overall conversion of alpha-keto acids to acyl-CoA and CO(2). It contains multiple copies of three enzymatic components: branched-chain alpha-keto acid decarboxylase (E1), lipoamide acyltransferase (E2) and lipoamide dehydrogenase (E3).</text>
</comment>
<dbReference type="Proteomes" id="UP000774804">
    <property type="component" value="Unassembled WGS sequence"/>
</dbReference>
<evidence type="ECO:0000256" key="3">
    <source>
        <dbReference type="ARBA" id="ARBA00008646"/>
    </source>
</evidence>
<reference evidence="11" key="1">
    <citation type="submission" date="2018-10" db="EMBL/GenBank/DDBJ databases">
        <title>Effector identification in a new, highly contiguous assembly of the strawberry crown rot pathogen Phytophthora cactorum.</title>
        <authorList>
            <person name="Armitage A.D."/>
            <person name="Nellist C.F."/>
            <person name="Bates H."/>
            <person name="Vickerstaff R.J."/>
            <person name="Harrison R.J."/>
        </authorList>
    </citation>
    <scope>NUCLEOTIDE SEQUENCE</scope>
    <source>
        <strain evidence="11">4032</strain>
    </source>
</reference>
<dbReference type="InterPro" id="IPR029061">
    <property type="entry name" value="THDP-binding"/>
</dbReference>
<dbReference type="Gene3D" id="3.40.50.970">
    <property type="match status" value="1"/>
</dbReference>
<evidence type="ECO:0000313" key="11">
    <source>
        <dbReference type="EMBL" id="KAG2913732.1"/>
    </source>
</evidence>
<dbReference type="PANTHER" id="PTHR43380">
    <property type="entry name" value="2-OXOISOVALERATE DEHYDROGENASE SUBUNIT ALPHA, MITOCHONDRIAL"/>
    <property type="match status" value="1"/>
</dbReference>
<keyword evidence="9" id="KW-0786">Thiamine pyrophosphate</keyword>
<comment type="caution">
    <text evidence="11">The sequence shown here is derived from an EMBL/GenBank/DDBJ whole genome shotgun (WGS) entry which is preliminary data.</text>
</comment>
<evidence type="ECO:0000256" key="9">
    <source>
        <dbReference type="RuleBase" id="RU365014"/>
    </source>
</evidence>
<comment type="catalytic activity">
    <reaction evidence="9">
        <text>N(6)-[(R)-lipoyl]-L-lysyl-[protein] + 3-methyl-2-oxobutanoate + H(+) = N(6)-[(R)-S(8)-2-methylpropanoyldihydrolipoyl]-L-lysyl-[protein] + CO2</text>
        <dbReference type="Rhea" id="RHEA:13457"/>
        <dbReference type="Rhea" id="RHEA-COMP:10474"/>
        <dbReference type="Rhea" id="RHEA-COMP:10497"/>
        <dbReference type="ChEBI" id="CHEBI:11851"/>
        <dbReference type="ChEBI" id="CHEBI:15378"/>
        <dbReference type="ChEBI" id="CHEBI:16526"/>
        <dbReference type="ChEBI" id="CHEBI:83099"/>
        <dbReference type="ChEBI" id="CHEBI:83142"/>
        <dbReference type="EC" id="1.2.4.4"/>
    </reaction>
</comment>
<protein>
    <recommendedName>
        <fullName evidence="9">2-oxoisovalerate dehydrogenase subunit alpha</fullName>
        <ecNumber evidence="9">1.2.4.4</ecNumber>
    </recommendedName>
    <alternativeName>
        <fullName evidence="9">Branched-chain alpha-keto acid dehydrogenase E1 component alpha chain</fullName>
    </alternativeName>
</protein>
<organism evidence="11 12">
    <name type="scientific">Phytophthora cactorum</name>
    <dbReference type="NCBI Taxonomy" id="29920"/>
    <lineage>
        <taxon>Eukaryota</taxon>
        <taxon>Sar</taxon>
        <taxon>Stramenopiles</taxon>
        <taxon>Oomycota</taxon>
        <taxon>Peronosporomycetes</taxon>
        <taxon>Peronosporales</taxon>
        <taxon>Peronosporaceae</taxon>
        <taxon>Phytophthora</taxon>
    </lineage>
</organism>
<accession>A0A8T1C2W2</accession>
<evidence type="ECO:0000256" key="4">
    <source>
        <dbReference type="ARBA" id="ARBA00022723"/>
    </source>
</evidence>
<evidence type="ECO:0000256" key="6">
    <source>
        <dbReference type="ARBA" id="ARBA00022958"/>
    </source>
</evidence>
<keyword evidence="6" id="KW-0630">Potassium</keyword>
<keyword evidence="5" id="KW-0809">Transit peptide</keyword>
<evidence type="ECO:0000259" key="10">
    <source>
        <dbReference type="Pfam" id="PF00676"/>
    </source>
</evidence>
<dbReference type="GO" id="GO:0046872">
    <property type="term" value="F:metal ion binding"/>
    <property type="evidence" value="ECO:0007669"/>
    <property type="project" value="UniProtKB-KW"/>
</dbReference>
<dbReference type="AlphaFoldDB" id="A0A8T1C2W2"/>
<evidence type="ECO:0000256" key="7">
    <source>
        <dbReference type="ARBA" id="ARBA00023002"/>
    </source>
</evidence>
<comment type="cofactor">
    <cofactor evidence="1 9">
        <name>thiamine diphosphate</name>
        <dbReference type="ChEBI" id="CHEBI:58937"/>
    </cofactor>
</comment>
<evidence type="ECO:0000256" key="2">
    <source>
        <dbReference type="ARBA" id="ARBA00004305"/>
    </source>
</evidence>
<name>A0A8T1C2W2_9STRA</name>
<dbReference type="CDD" id="cd02000">
    <property type="entry name" value="TPP_E1_PDC_ADC_BCADC"/>
    <property type="match status" value="1"/>
</dbReference>
<gene>
    <name evidence="11" type="ORF">PC115_g11909</name>
</gene>
<dbReference type="GO" id="GO:0005759">
    <property type="term" value="C:mitochondrial matrix"/>
    <property type="evidence" value="ECO:0007669"/>
    <property type="project" value="UniProtKB-SubCell"/>
</dbReference>
<keyword evidence="4" id="KW-0479">Metal-binding</keyword>
<dbReference type="InterPro" id="IPR050771">
    <property type="entry name" value="Alpha-ketoacid_DH_E1_comp"/>
</dbReference>
<proteinExistence type="inferred from homology"/>
<dbReference type="GO" id="GO:0003863">
    <property type="term" value="F:branched-chain 2-oxo acid dehydrogenase activity"/>
    <property type="evidence" value="ECO:0007669"/>
    <property type="project" value="UniProtKB-EC"/>
</dbReference>
<evidence type="ECO:0000256" key="5">
    <source>
        <dbReference type="ARBA" id="ARBA00022946"/>
    </source>
</evidence>
<comment type="similarity">
    <text evidence="3 9">Belongs to the BCKDHA family.</text>
</comment>
<dbReference type="VEuPathDB" id="FungiDB:PC110_g534"/>
<dbReference type="Pfam" id="PF00676">
    <property type="entry name" value="E1_dh"/>
    <property type="match status" value="1"/>
</dbReference>
<dbReference type="EC" id="1.2.4.4" evidence="9"/>
<evidence type="ECO:0000313" key="12">
    <source>
        <dbReference type="Proteomes" id="UP000774804"/>
    </source>
</evidence>
<dbReference type="FunFam" id="3.40.50.970:FF:000015">
    <property type="entry name" value="2-oxoisovalerate dehydrogenase subunit alpha"/>
    <property type="match status" value="1"/>
</dbReference>
<keyword evidence="8" id="KW-0496">Mitochondrion</keyword>
<evidence type="ECO:0000256" key="1">
    <source>
        <dbReference type="ARBA" id="ARBA00001964"/>
    </source>
</evidence>
<sequence>MFSITRMNFEVGQQNATFCHCSHCDQLCGGSLARSKPYRRKICVWIPYGGVHLLLDRAEKHYDAEIAKAFSNMGFPASVTFAMLSAASLARRVAISTKCHARRFSSASSLGCFPGTEMPLVPDVVFRDPKDNDPIPCFRILNENGDVVEGAKDPQLSQDLCTQIYSQMIRLNTMDNIFYDAQRQGRISFYMTSYGEEAISFGSASALRLGDMVFAQYREPGVLMWRGFSLQEFADQCFSNTDGHGKGRQMPVHYGSKNLNHQTISSPLATQLPQAAGAAYAFKLAKEDRISVCYFGEGAASEGDFHAALNFASTKDCPILFFVRNNGFAISTPTKEQFRGDGIASRGSGYGIPIMRVDGNDFLAVHEATRRAREYILKENRPVLIEAMSYRQGHHSTSDDSTQYRAVAEIKHWKETCDPIERTKRYLLKRGWLTEEQDRHMQDNERTNVLAALQQAETKEPPALETMFEDVYDVKLPHLLEQEREMLEHVSKYPDYYTTEH</sequence>
<comment type="subcellular location">
    <subcellularLocation>
        <location evidence="2">Mitochondrion matrix</location>
    </subcellularLocation>
</comment>
<dbReference type="GO" id="GO:0009083">
    <property type="term" value="P:branched-chain amino acid catabolic process"/>
    <property type="evidence" value="ECO:0007669"/>
    <property type="project" value="TreeGrafter"/>
</dbReference>